<keyword evidence="29" id="KW-1185">Reference proteome</keyword>
<evidence type="ECO:0000259" key="26">
    <source>
        <dbReference type="PROSITE" id="PS50853"/>
    </source>
</evidence>
<dbReference type="InterPro" id="IPR036425">
    <property type="entry name" value="MoaB/Mog-like_dom_sf"/>
</dbReference>
<comment type="similarity">
    <text evidence="4">In the C-terminal section; belongs to the MoeA family.</text>
</comment>
<keyword evidence="6" id="KW-0808">Transferase</keyword>
<evidence type="ECO:0000256" key="17">
    <source>
        <dbReference type="ARBA" id="ARBA00023137"/>
    </source>
</evidence>
<evidence type="ECO:0000256" key="15">
    <source>
        <dbReference type="ARBA" id="ARBA00022989"/>
    </source>
</evidence>
<dbReference type="InterPro" id="IPR011009">
    <property type="entry name" value="Kinase-like_dom_sf"/>
</dbReference>
<dbReference type="Pfam" id="PF07714">
    <property type="entry name" value="PK_Tyr_Ser-Thr"/>
    <property type="match status" value="1"/>
</dbReference>
<dbReference type="Gene3D" id="2.170.190.11">
    <property type="entry name" value="Molybdopterin biosynthesis moea protein, domain 3"/>
    <property type="match status" value="2"/>
</dbReference>
<dbReference type="SMART" id="SM00852">
    <property type="entry name" value="MoCF_biosynth"/>
    <property type="match status" value="2"/>
</dbReference>
<comment type="subcellular location">
    <subcellularLocation>
        <location evidence="2">Membrane</location>
        <topology evidence="2">Single-pass type I membrane protein</topology>
    </subcellularLocation>
</comment>
<sequence length="2457" mass="276171">FEFVGRRCVTEEECHKSIVPPAYLQKGLRSGLPSKAWIPFNGTCSLMCPQGYQTHTDSSGKKGCEPCVGPCRKVCGNGRRVPVESIYHIQSLRGCTYINGSLAVHLLIGNKVVEELEKNLDSIEEISGYLKISYSYPLLTLNFFKRLRVIHGMQLESDQFALVIVGNDNLQELWNWNSRPRNFSIENGSMSMHSNPKLCMSEIDKLREIANLHNDTADEISYESNGNKGTCIVIKMNATSVAINSTSVTIQWDPFQVGRGTLLGYTVHYLETSTKNVTLQTDNDECKIDNWRVAYVVLNSHVEDVTTISYNITRLKPFTQYAYYVKTYATASATQEGRSSIQFFRTLPDRPSIPRYLRAYSNSSSEVLLHWQPPLFPNGEISHYLIVGWRHFDDAKLLDQRDYCQLPLEYQKEDEEDPLMLNDPNKKDSCCKPVSRETCISNDDSKFNFIYTQEAVNEEQDSCDQQTSIYSVLYSHRLYGNGGGIHDSVDLAEGHFEQRSEGNTTFAVLRDLYHFAEYTIKVVACRKNRTGGIDQKWIERHCSPASLITTRTKKLETADQIDSSFVKVRVESSTGTVRVFWLEPSSPNGVIVTYHIEYRRTDIVNIKPIVACVAKLQFEKAKNWFVLNNMAPGKYALRIKATSLAGESTFTNFTEFTVIQNIVSPSRQTEIFILVSVIVTLMILLFGITFYLWRKIKEESEASTTIITSVNPEYVSLAVYEPDEWEIVRDKVELIRELSKGSFGIVYEGVLWPAKIRCAVKTVDEKATVRERIEFLNEASVMKSFACSHHVVRLLGVVSRGQPPLVVMELMALGDLKSFLRECRNTAPFPIDLNRILLMAAQIADGMAYLEASKFVHRDLAARNCMLTEDATVKIGDFGMTRDIYETDYYRKGNKGLLPVRWMAPESLADGVFTNQSDVWSYGVVLWEIATLAEQPYQGLANEQVLQFVLRGELLDKPENCPDVLYSLMLACWQKRPANRPNFLRLVRILDAITEVGDEFRQASFYHSNAGKELRAKWCQQKTRNSSVEASSEDLNCSEACETCERLDFSLLNGVFNSVVPEGRTRPIGIKFDLETLSHNIATEPHYLNMSRKTERLGADEYILGTDNIQIYAYCFRFTVSDSCSQGKAEDKSGPNLINLITKGLIAGGEVIVHHCVPDEEEDIKEVLEEWADIKHVDVILTTGGTGFSCRDVTPEVTKKNEDGNGEHEIRDLYELISSGESELNEMLMACVIPKKVMSNRCSGKSFKELLQVMAASGIRDSTLIINLPGSTKGAQECLEIVAPAIPHAVALMKNRTAEVMATHKIVQSNVASLQTCGGHHHRHHHHHHHDHHHHHHSDSKPDRSRLVPVAWQQWSEMEALISSPAACEVRSVIKFFNAQSIVPIEIHRQLSQVYGPNIMSKQMVRRWCTQFSEGRQSVHDEERSGQPSLINDDRVELVRQCIMENRHFTITELSSHFPQISRSLLHEIVTKHLLFKKCVPGAALTFLQRYQDDGDEFLDRIVMGDETWISHFTPETKQQSMHWRHSGSPVRTKFKQTLSVRKVMCTVFWDRKGILLIDFLTRGETVNADRYCETLRKLQCAIQNKRRRMLTAGVVLLHDNARPHTARRTAAVLTEFGWELFDYPPYSPDLAPSDFHVFLHLKKFLSSGERFGNDEELKTSVTRWFHSQAAEFYDRGIQKLIPRYDKCLNSDGGYVDTSRVARRARESPYPLLDVDTAQKIVLENTEVLGTETVKFTEALGRVLAEDVVAKDPLPPFPASIKDGYAVLASDGAGKRKVLGSAIAGVNRKNDAETHHQEEKELVGSLTEKKLPTEGWIGWNSEWKKSSGQKKISDDKTTPGEQEKLQAGYCLRINTGAPVPAGADCVVQVEDTKLIQEADDGKIEVEIEILIPPKVGQDIRSLGYGTTSFDGEIIAISESLRNLLYHINKFRNAVILSDSKAAILSIVSKHTPSSQTAEITKMLSQLISLNKRIVFQWIPSHCGILGNENADALAKKGSTATYRPVTKSTYYSVKRFIKSTYLDYNKQNLITQSQGKKWNSLHQNPQLIPDLPRKSSVAAFRLATGHDCLAKHLHRIGIYQSPNCPLCNSNQEMDSEHLKICASLAGHDDIFEKYWSARGQMTLLPVGSDMAQGELVLPRGSTLGSSELGLLATAGVTHIQVYKNIKPADIHHQLCEVYGDDAISDGMIRRWVRKFNEGRVSVHDEQHTGRPSLINDDLVHAVDEKIHEDRRFTISSLSLNFPQMLRSGSQVGEFYNEGIERLVPRLDKCLNNGGDYGEKLPIVSILSTGNEIQDPSKPLEPGRIRDSNKTTLMSLMKEHGFPAVDVGIARDDQESVLSKLKEALAASDLVVTTGGVSMGEKDLLKEILVTDLGAVIHFGRVKMKPGSRLRRPFDTPDTLGRPPLISQRTVFGDPAKESTPLPMGGVAYTSDRLRGECGGGRCGGMVHGLKRDDGTGR</sequence>
<dbReference type="Gene3D" id="3.30.420.10">
    <property type="entry name" value="Ribonuclease H-like superfamily/Ribonuclease H"/>
    <property type="match status" value="1"/>
</dbReference>
<evidence type="ECO:0000256" key="10">
    <source>
        <dbReference type="ARBA" id="ARBA00022729"/>
    </source>
</evidence>
<dbReference type="InterPro" id="IPR036116">
    <property type="entry name" value="FN3_sf"/>
</dbReference>
<reference evidence="28 29" key="1">
    <citation type="journal article" date="2022" name="Allergy">
        <title>Genome assembly and annotation of Periplaneta americana reveal a comprehensive cockroach allergen profile.</title>
        <authorList>
            <person name="Wang L."/>
            <person name="Xiong Q."/>
            <person name="Saelim N."/>
            <person name="Wang L."/>
            <person name="Nong W."/>
            <person name="Wan A.T."/>
            <person name="Shi M."/>
            <person name="Liu X."/>
            <person name="Cao Q."/>
            <person name="Hui J.H.L."/>
            <person name="Sookrung N."/>
            <person name="Leung T.F."/>
            <person name="Tungtrongchitr A."/>
            <person name="Tsui S.K.W."/>
        </authorList>
    </citation>
    <scope>NUCLEOTIDE SEQUENCE [LARGE SCALE GENOMIC DNA]</scope>
    <source>
        <strain evidence="28">PWHHKU_190912</strain>
    </source>
</reference>
<keyword evidence="12" id="KW-0547">Nucleotide-binding</keyword>
<feature type="domain" description="Protein kinase" evidence="25">
    <location>
        <begin position="732"/>
        <end position="993"/>
    </location>
</feature>
<feature type="domain" description="Fibronectin type-III" evidence="26">
    <location>
        <begin position="234"/>
        <end position="349"/>
    </location>
</feature>
<dbReference type="PANTHER" id="PTHR24416:SF525">
    <property type="entry name" value="INSULIN-LIKE RECEPTOR"/>
    <property type="match status" value="1"/>
</dbReference>
<dbReference type="InterPro" id="IPR036135">
    <property type="entry name" value="MoeA_linker/N_sf"/>
</dbReference>
<dbReference type="Gene3D" id="3.40.980.10">
    <property type="entry name" value="MoaB/Mog-like domain"/>
    <property type="match status" value="2"/>
</dbReference>
<dbReference type="InterPro" id="IPR001453">
    <property type="entry name" value="MoaB/Mog_dom"/>
</dbReference>
<keyword evidence="20" id="KW-0325">Glycoprotein</keyword>
<dbReference type="CDD" id="cd00886">
    <property type="entry name" value="MogA_MoaB"/>
    <property type="match status" value="1"/>
</dbReference>
<dbReference type="Pfam" id="PF00041">
    <property type="entry name" value="fn3"/>
    <property type="match status" value="1"/>
</dbReference>
<dbReference type="InterPro" id="IPR008266">
    <property type="entry name" value="Tyr_kinase_AS"/>
</dbReference>
<dbReference type="Gene3D" id="3.30.200.20">
    <property type="entry name" value="Phosphorylase Kinase, domain 1"/>
    <property type="match status" value="1"/>
</dbReference>
<evidence type="ECO:0000256" key="6">
    <source>
        <dbReference type="ARBA" id="ARBA00022679"/>
    </source>
</evidence>
<dbReference type="InterPro" id="IPR000494">
    <property type="entry name" value="Rcpt_L-dom"/>
</dbReference>
<dbReference type="InterPro" id="IPR036397">
    <property type="entry name" value="RNaseH_sf"/>
</dbReference>
<comment type="caution">
    <text evidence="28">The sequence shown here is derived from an EMBL/GenBank/DDBJ whole genome shotgun (WGS) entry which is preliminary data.</text>
</comment>
<dbReference type="CDD" id="cd00063">
    <property type="entry name" value="FN3"/>
    <property type="match status" value="3"/>
</dbReference>
<evidence type="ECO:0000256" key="11">
    <source>
        <dbReference type="ARBA" id="ARBA00022737"/>
    </source>
</evidence>
<evidence type="ECO:0000256" key="7">
    <source>
        <dbReference type="ARBA" id="ARBA00022685"/>
    </source>
</evidence>
<dbReference type="InterPro" id="IPR012337">
    <property type="entry name" value="RNaseH-like_sf"/>
</dbReference>
<dbReference type="Gene3D" id="1.10.10.1450">
    <property type="match status" value="1"/>
</dbReference>
<dbReference type="SMART" id="SM00219">
    <property type="entry name" value="TyrKc"/>
    <property type="match status" value="1"/>
</dbReference>
<feature type="region of interest" description="Disordered" evidence="23">
    <location>
        <begin position="1317"/>
        <end position="1345"/>
    </location>
</feature>
<dbReference type="Gene3D" id="3.90.105.10">
    <property type="entry name" value="Molybdopterin biosynthesis moea protein, domain 2"/>
    <property type="match status" value="2"/>
</dbReference>
<dbReference type="InterPro" id="IPR006211">
    <property type="entry name" value="Furin-like_Cys-rich_dom"/>
</dbReference>
<dbReference type="EMBL" id="JAJSOF020000033">
    <property type="protein sequence ID" value="KAJ4430008.1"/>
    <property type="molecule type" value="Genomic_DNA"/>
</dbReference>
<dbReference type="SMART" id="SM00060">
    <property type="entry name" value="FN3"/>
    <property type="match status" value="3"/>
</dbReference>
<dbReference type="InterPro" id="IPR020635">
    <property type="entry name" value="Tyr_kinase_cat_dom"/>
</dbReference>
<dbReference type="Pfam" id="PF01030">
    <property type="entry name" value="Recep_L_domain"/>
    <property type="match status" value="1"/>
</dbReference>
<evidence type="ECO:0000256" key="1">
    <source>
        <dbReference type="ARBA" id="ARBA00001936"/>
    </source>
</evidence>
<dbReference type="InterPro" id="IPR001245">
    <property type="entry name" value="Ser-Thr/Tyr_kinase_cat_dom"/>
</dbReference>
<evidence type="ECO:0000256" key="8">
    <source>
        <dbReference type="ARBA" id="ARBA00022692"/>
    </source>
</evidence>
<evidence type="ECO:0000256" key="19">
    <source>
        <dbReference type="ARBA" id="ARBA00023170"/>
    </source>
</evidence>
<evidence type="ECO:0000256" key="9">
    <source>
        <dbReference type="ARBA" id="ARBA00022723"/>
    </source>
</evidence>
<keyword evidence="9" id="KW-0479">Metal-binding</keyword>
<dbReference type="Pfam" id="PF03453">
    <property type="entry name" value="MoeA_N"/>
    <property type="match status" value="1"/>
</dbReference>
<evidence type="ECO:0000259" key="27">
    <source>
        <dbReference type="PROSITE" id="PS50879"/>
    </source>
</evidence>
<feature type="transmembrane region" description="Helical" evidence="24">
    <location>
        <begin position="671"/>
        <end position="693"/>
    </location>
</feature>
<dbReference type="InterPro" id="IPR050122">
    <property type="entry name" value="RTK"/>
</dbReference>
<evidence type="ECO:0000313" key="29">
    <source>
        <dbReference type="Proteomes" id="UP001148838"/>
    </source>
</evidence>
<evidence type="ECO:0000256" key="12">
    <source>
        <dbReference type="ARBA" id="ARBA00022741"/>
    </source>
</evidence>
<keyword evidence="18" id="KW-0501">Molybdenum cofactor biosynthesis</keyword>
<keyword evidence="8 24" id="KW-0812">Transmembrane</keyword>
<dbReference type="PROSITE" id="PS50011">
    <property type="entry name" value="PROTEIN_KINASE_DOM"/>
    <property type="match status" value="1"/>
</dbReference>
<dbReference type="Gene3D" id="2.10.220.10">
    <property type="entry name" value="Hormone Receptor, Insulin-like Growth Factor Receptor 1, Chain A, domain 2"/>
    <property type="match status" value="1"/>
</dbReference>
<dbReference type="InterPro" id="IPR013783">
    <property type="entry name" value="Ig-like_fold"/>
</dbReference>
<feature type="non-terminal residue" evidence="28">
    <location>
        <position position="1"/>
    </location>
</feature>
<dbReference type="SUPFAM" id="SSF56112">
    <property type="entry name" value="Protein kinase-like (PK-like)"/>
    <property type="match status" value="1"/>
</dbReference>
<evidence type="ECO:0000256" key="22">
    <source>
        <dbReference type="ARBA" id="ARBA00051243"/>
    </source>
</evidence>
<dbReference type="SUPFAM" id="SSF52058">
    <property type="entry name" value="L domain-like"/>
    <property type="match status" value="1"/>
</dbReference>
<dbReference type="InterPro" id="IPR003961">
    <property type="entry name" value="FN3_dom"/>
</dbReference>
<name>A0ABQ8S7R6_PERAM</name>
<dbReference type="PROSITE" id="PS50879">
    <property type="entry name" value="RNASE_H_1"/>
    <property type="match status" value="1"/>
</dbReference>
<dbReference type="InterPro" id="IPR002156">
    <property type="entry name" value="RNaseH_domain"/>
</dbReference>
<dbReference type="Pfam" id="PF00075">
    <property type="entry name" value="RNase_H"/>
    <property type="match status" value="1"/>
</dbReference>
<feature type="domain" description="Fibronectin type-III" evidence="26">
    <location>
        <begin position="562"/>
        <end position="661"/>
    </location>
</feature>
<comment type="catalytic activity">
    <reaction evidence="22">
        <text>L-tyrosyl-[protein] + ATP = O-phospho-L-tyrosyl-[protein] + ADP + H(+)</text>
        <dbReference type="Rhea" id="RHEA:10596"/>
        <dbReference type="Rhea" id="RHEA-COMP:10136"/>
        <dbReference type="Rhea" id="RHEA-COMP:20101"/>
        <dbReference type="ChEBI" id="CHEBI:15378"/>
        <dbReference type="ChEBI" id="CHEBI:30616"/>
        <dbReference type="ChEBI" id="CHEBI:46858"/>
        <dbReference type="ChEBI" id="CHEBI:61978"/>
        <dbReference type="ChEBI" id="CHEBI:456216"/>
        <dbReference type="EC" id="2.7.10.1"/>
    </reaction>
</comment>
<dbReference type="InterPro" id="IPR008284">
    <property type="entry name" value="MoCF_biosynth_CS"/>
</dbReference>
<evidence type="ECO:0008006" key="30">
    <source>
        <dbReference type="Google" id="ProtNLM"/>
    </source>
</evidence>
<dbReference type="Gene3D" id="1.10.510.10">
    <property type="entry name" value="Transferase(Phosphotransferase) domain 1"/>
    <property type="match status" value="1"/>
</dbReference>
<dbReference type="PANTHER" id="PTHR24416">
    <property type="entry name" value="TYROSINE-PROTEIN KINASE RECEPTOR"/>
    <property type="match status" value="1"/>
</dbReference>
<dbReference type="PROSITE" id="PS00239">
    <property type="entry name" value="RECEPTOR_TYR_KIN_II"/>
    <property type="match status" value="1"/>
</dbReference>
<comment type="cofactor">
    <cofactor evidence="1">
        <name>Mn(2+)</name>
        <dbReference type="ChEBI" id="CHEBI:29035"/>
    </cofactor>
</comment>
<comment type="similarity">
    <text evidence="3">In the N-terminal section; belongs to the MoaB/Mog family.</text>
</comment>
<evidence type="ECO:0000259" key="25">
    <source>
        <dbReference type="PROSITE" id="PS50011"/>
    </source>
</evidence>
<dbReference type="InterPro" id="IPR036941">
    <property type="entry name" value="Rcpt_L-dom_sf"/>
</dbReference>
<dbReference type="SUPFAM" id="SSF53218">
    <property type="entry name" value="Molybdenum cofactor biosynthesis proteins"/>
    <property type="match status" value="2"/>
</dbReference>
<proteinExistence type="inferred from homology"/>
<evidence type="ECO:0000256" key="20">
    <source>
        <dbReference type="ARBA" id="ARBA00023180"/>
    </source>
</evidence>
<keyword evidence="17" id="KW-0829">Tyrosine-protein kinase</keyword>
<dbReference type="PROSITE" id="PS50853">
    <property type="entry name" value="FN3"/>
    <property type="match status" value="2"/>
</dbReference>
<dbReference type="SUPFAM" id="SSF63882">
    <property type="entry name" value="MoeA N-terminal region -like"/>
    <property type="match status" value="3"/>
</dbReference>
<dbReference type="Proteomes" id="UP001148838">
    <property type="component" value="Unassembled WGS sequence"/>
</dbReference>
<evidence type="ECO:0000256" key="3">
    <source>
        <dbReference type="ARBA" id="ARBA00007589"/>
    </source>
</evidence>
<keyword evidence="10" id="KW-0732">Signal</keyword>
<keyword evidence="13" id="KW-0418">Kinase</keyword>
<evidence type="ECO:0000256" key="5">
    <source>
        <dbReference type="ARBA" id="ARBA00022553"/>
    </source>
</evidence>
<dbReference type="CDD" id="cd05032">
    <property type="entry name" value="PTKc_InsR_like"/>
    <property type="match status" value="1"/>
</dbReference>
<keyword evidence="19" id="KW-0675">Receptor</keyword>
<gene>
    <name evidence="28" type="ORF">ANN_22216</name>
</gene>
<dbReference type="Pfam" id="PF00757">
    <property type="entry name" value="Furin-like"/>
    <property type="match status" value="1"/>
</dbReference>
<dbReference type="InterPro" id="IPR001888">
    <property type="entry name" value="Transposase_1"/>
</dbReference>
<keyword evidence="11" id="KW-0677">Repeat</keyword>
<evidence type="ECO:0000256" key="16">
    <source>
        <dbReference type="ARBA" id="ARBA00023136"/>
    </source>
</evidence>
<keyword evidence="7" id="KW-0165">Cleavage on pair of basic residues</keyword>
<dbReference type="SUPFAM" id="SSF49265">
    <property type="entry name" value="Fibronectin type III"/>
    <property type="match status" value="2"/>
</dbReference>
<evidence type="ECO:0000256" key="2">
    <source>
        <dbReference type="ARBA" id="ARBA00004479"/>
    </source>
</evidence>
<dbReference type="Pfam" id="PF00994">
    <property type="entry name" value="MoCF_biosynth"/>
    <property type="match status" value="2"/>
</dbReference>
<dbReference type="InterPro" id="IPR000719">
    <property type="entry name" value="Prot_kinase_dom"/>
</dbReference>
<keyword evidence="5" id="KW-0597">Phosphoprotein</keyword>
<dbReference type="Gene3D" id="2.60.40.10">
    <property type="entry name" value="Immunoglobulins"/>
    <property type="match status" value="3"/>
</dbReference>
<dbReference type="PROSITE" id="PS00109">
    <property type="entry name" value="PROTEIN_KINASE_TYR"/>
    <property type="match status" value="1"/>
</dbReference>
<keyword evidence="21" id="KW-0464">Manganese</keyword>
<feature type="domain" description="RNase H type-1" evidence="27">
    <location>
        <begin position="1838"/>
        <end position="1999"/>
    </location>
</feature>
<dbReference type="CDD" id="cd09276">
    <property type="entry name" value="Rnase_HI_RT_non_LTR"/>
    <property type="match status" value="1"/>
</dbReference>
<evidence type="ECO:0000313" key="28">
    <source>
        <dbReference type="EMBL" id="KAJ4430008.1"/>
    </source>
</evidence>
<dbReference type="SUPFAM" id="SSF53098">
    <property type="entry name" value="Ribonuclease H-like"/>
    <property type="match status" value="1"/>
</dbReference>
<evidence type="ECO:0000256" key="21">
    <source>
        <dbReference type="ARBA" id="ARBA00023211"/>
    </source>
</evidence>
<evidence type="ECO:0000256" key="23">
    <source>
        <dbReference type="SAM" id="MobiDB-lite"/>
    </source>
</evidence>
<dbReference type="InterPro" id="IPR005110">
    <property type="entry name" value="MoeA_linker/N"/>
</dbReference>
<evidence type="ECO:0000256" key="4">
    <source>
        <dbReference type="ARBA" id="ARBA00008339"/>
    </source>
</evidence>
<dbReference type="PRINTS" id="PR00109">
    <property type="entry name" value="TYRKINASE"/>
</dbReference>
<dbReference type="Gene3D" id="3.80.20.20">
    <property type="entry name" value="Receptor L-domain"/>
    <property type="match status" value="1"/>
</dbReference>
<evidence type="ECO:0000256" key="14">
    <source>
        <dbReference type="ARBA" id="ARBA00022840"/>
    </source>
</evidence>
<organism evidence="28 29">
    <name type="scientific">Periplaneta americana</name>
    <name type="common">American cockroach</name>
    <name type="synonym">Blatta americana</name>
    <dbReference type="NCBI Taxonomy" id="6978"/>
    <lineage>
        <taxon>Eukaryota</taxon>
        <taxon>Metazoa</taxon>
        <taxon>Ecdysozoa</taxon>
        <taxon>Arthropoda</taxon>
        <taxon>Hexapoda</taxon>
        <taxon>Insecta</taxon>
        <taxon>Pterygota</taxon>
        <taxon>Neoptera</taxon>
        <taxon>Polyneoptera</taxon>
        <taxon>Dictyoptera</taxon>
        <taxon>Blattodea</taxon>
        <taxon>Blattoidea</taxon>
        <taxon>Blattidae</taxon>
        <taxon>Blattinae</taxon>
        <taxon>Periplaneta</taxon>
    </lineage>
</organism>
<keyword evidence="14" id="KW-0067">ATP-binding</keyword>
<dbReference type="Pfam" id="PF01359">
    <property type="entry name" value="Transposase_1"/>
    <property type="match status" value="1"/>
</dbReference>
<protein>
    <recommendedName>
        <fullName evidence="30">Receptor protein-tyrosine kinase</fullName>
    </recommendedName>
</protein>
<keyword evidence="15 24" id="KW-1133">Transmembrane helix</keyword>
<evidence type="ECO:0000256" key="24">
    <source>
        <dbReference type="SAM" id="Phobius"/>
    </source>
</evidence>
<dbReference type="PROSITE" id="PS01078">
    <property type="entry name" value="MOCF_BIOSYNTHESIS_1"/>
    <property type="match status" value="1"/>
</dbReference>
<dbReference type="InterPro" id="IPR002011">
    <property type="entry name" value="Tyr_kinase_rcpt_2_CS"/>
</dbReference>
<evidence type="ECO:0000256" key="13">
    <source>
        <dbReference type="ARBA" id="ARBA00022777"/>
    </source>
</evidence>
<accession>A0ABQ8S7R6</accession>
<dbReference type="Pfam" id="PF17906">
    <property type="entry name" value="HTH_48"/>
    <property type="match status" value="1"/>
</dbReference>
<dbReference type="InterPro" id="IPR041426">
    <property type="entry name" value="Mos1_HTH"/>
</dbReference>
<evidence type="ECO:0000256" key="18">
    <source>
        <dbReference type="ARBA" id="ARBA00023150"/>
    </source>
</evidence>
<feature type="compositionally biased region" description="Basic residues" evidence="23">
    <location>
        <begin position="1319"/>
        <end position="1338"/>
    </location>
</feature>
<keyword evidence="16 24" id="KW-0472">Membrane</keyword>